<dbReference type="SUPFAM" id="SSF55874">
    <property type="entry name" value="ATPase domain of HSP90 chaperone/DNA topoisomerase II/histidine kinase"/>
    <property type="match status" value="1"/>
</dbReference>
<dbReference type="InterPro" id="IPR037198">
    <property type="entry name" value="MutL_C_sf"/>
</dbReference>
<dbReference type="Gene3D" id="3.30.1370.100">
    <property type="entry name" value="MutL, C-terminal domain, regulatory subdomain"/>
    <property type="match status" value="1"/>
</dbReference>
<dbReference type="Gene3D" id="3.30.230.10">
    <property type="match status" value="1"/>
</dbReference>
<dbReference type="SMART" id="SM00853">
    <property type="entry name" value="MutL_C"/>
    <property type="match status" value="1"/>
</dbReference>
<sequence>MAGIQQLNDALSNKIAAGEVVERPASIVKELIENAIDAKAKDILVEIEEGGLRSIRIVDDGIGIEKDELETAFLRHATSKIKTDRDLFSIRTLGFRGEALPSIASVSNVNIQSSTGEDGKELQLAGGEITSSKPAHARRGTTIEVTDLFYNTPARLKYLKTVLTESGHVSDVLNRMALAYPDIRFHYVSDGKTMLQTAGNNDLLQVIAQVYGRQTAAQMVAVEGDSLDYHVSGFVAKPELTRAGRQYMSIYINGRYIRNYKLANAIQQGFHTLLPIGRFPVAILKLEMDPVLIDVNVHPAKLEVRLSKEDELAEVIRTSIKKVFAQQTLIPEPSKQAKQKKDETEQLAFTLSYQQEEQAPAERNTVAEAQPLPLKQKEDRVSSWKQEEEPPQPVHEIKEEDAEPRSDFELAPVQQESVTAEPIKQAQDEVEAQSDLTKMPPLYPVGQMHGTYIVAQNENGMYLVDQHAAQERIKYEYFHKKLGEPIAATQTLLVPMTLEFTTSEAQLINESLAKFEAIGLFLEDFGKNTFVVRAHPTWFPKGDEEETIKEMIEQLLSNRKLSVQALREEASILMSCKAAIKANRHLRHDEIFQLLETLRRCQEPYTCPHGRPIVIHFSTYELEKMFKRVM</sequence>
<evidence type="ECO:0000256" key="5">
    <source>
        <dbReference type="SAM" id="MobiDB-lite"/>
    </source>
</evidence>
<feature type="compositionally biased region" description="Basic and acidic residues" evidence="5">
    <location>
        <begin position="375"/>
        <end position="388"/>
    </location>
</feature>
<dbReference type="PANTHER" id="PTHR10073:SF12">
    <property type="entry name" value="DNA MISMATCH REPAIR PROTEIN MLH1"/>
    <property type="match status" value="1"/>
</dbReference>
<dbReference type="InterPro" id="IPR014762">
    <property type="entry name" value="DNA_mismatch_repair_CS"/>
</dbReference>
<evidence type="ECO:0000259" key="6">
    <source>
        <dbReference type="SMART" id="SM00853"/>
    </source>
</evidence>
<dbReference type="InterPro" id="IPR014790">
    <property type="entry name" value="MutL_C"/>
</dbReference>
<dbReference type="InterPro" id="IPR036890">
    <property type="entry name" value="HATPase_C_sf"/>
</dbReference>
<organism evidence="8 9">
    <name type="scientific">Shouchella xiaoxiensis</name>
    <dbReference type="NCBI Taxonomy" id="766895"/>
    <lineage>
        <taxon>Bacteria</taxon>
        <taxon>Bacillati</taxon>
        <taxon>Bacillota</taxon>
        <taxon>Bacilli</taxon>
        <taxon>Bacillales</taxon>
        <taxon>Bacillaceae</taxon>
        <taxon>Shouchella</taxon>
    </lineage>
</organism>
<dbReference type="EMBL" id="JAFBCV010000002">
    <property type="protein sequence ID" value="MBM7837729.1"/>
    <property type="molecule type" value="Genomic_DNA"/>
</dbReference>
<dbReference type="InterPro" id="IPR002099">
    <property type="entry name" value="MutL/Mlh/PMS"/>
</dbReference>
<dbReference type="SMART" id="SM01340">
    <property type="entry name" value="DNA_mis_repair"/>
    <property type="match status" value="1"/>
</dbReference>
<evidence type="ECO:0000256" key="1">
    <source>
        <dbReference type="ARBA" id="ARBA00006082"/>
    </source>
</evidence>
<protein>
    <recommendedName>
        <fullName evidence="4">DNA mismatch repair protein MutL</fullName>
    </recommendedName>
</protein>
<dbReference type="PANTHER" id="PTHR10073">
    <property type="entry name" value="DNA MISMATCH REPAIR PROTEIN MLH, PMS, MUTL"/>
    <property type="match status" value="1"/>
</dbReference>
<keyword evidence="9" id="KW-1185">Reference proteome</keyword>
<dbReference type="CDD" id="cd16926">
    <property type="entry name" value="HATPase_MutL-MLH-PMS-like"/>
    <property type="match status" value="1"/>
</dbReference>
<dbReference type="CDD" id="cd00782">
    <property type="entry name" value="MutL_Trans"/>
    <property type="match status" value="1"/>
</dbReference>
<dbReference type="Proteomes" id="UP001179280">
    <property type="component" value="Unassembled WGS sequence"/>
</dbReference>
<dbReference type="PROSITE" id="PS00058">
    <property type="entry name" value="DNA_MISMATCH_REPAIR_1"/>
    <property type="match status" value="1"/>
</dbReference>
<feature type="region of interest" description="Disordered" evidence="5">
    <location>
        <begin position="355"/>
        <end position="406"/>
    </location>
</feature>
<comment type="caution">
    <text evidence="8">The sequence shown here is derived from an EMBL/GenBank/DDBJ whole genome shotgun (WGS) entry which is preliminary data.</text>
</comment>
<dbReference type="InterPro" id="IPR013507">
    <property type="entry name" value="DNA_mismatch_S5_2-like"/>
</dbReference>
<dbReference type="Gene3D" id="3.30.565.10">
    <property type="entry name" value="Histidine kinase-like ATPase, C-terminal domain"/>
    <property type="match status" value="1"/>
</dbReference>
<dbReference type="SUPFAM" id="SSF54211">
    <property type="entry name" value="Ribosomal protein S5 domain 2-like"/>
    <property type="match status" value="1"/>
</dbReference>
<dbReference type="InterPro" id="IPR038973">
    <property type="entry name" value="MutL/Mlh/Pms-like"/>
</dbReference>
<gene>
    <name evidence="4" type="primary">mutL</name>
    <name evidence="8" type="ORF">JOC54_000960</name>
</gene>
<evidence type="ECO:0000313" key="9">
    <source>
        <dbReference type="Proteomes" id="UP001179280"/>
    </source>
</evidence>
<dbReference type="InterPro" id="IPR020667">
    <property type="entry name" value="DNA_mismatch_repair_MutL"/>
</dbReference>
<dbReference type="SUPFAM" id="SSF118116">
    <property type="entry name" value="DNA mismatch repair protein MutL"/>
    <property type="match status" value="1"/>
</dbReference>
<feature type="domain" description="DNA mismatch repair protein S5" evidence="7">
    <location>
        <begin position="207"/>
        <end position="325"/>
    </location>
</feature>
<dbReference type="Pfam" id="PF13589">
    <property type="entry name" value="HATPase_c_3"/>
    <property type="match status" value="1"/>
</dbReference>
<dbReference type="Pfam" id="PF08676">
    <property type="entry name" value="MutL_C"/>
    <property type="match status" value="1"/>
</dbReference>
<dbReference type="NCBIfam" id="TIGR00585">
    <property type="entry name" value="mutl"/>
    <property type="match status" value="1"/>
</dbReference>
<dbReference type="InterPro" id="IPR020568">
    <property type="entry name" value="Ribosomal_Su5_D2-typ_SF"/>
</dbReference>
<dbReference type="HAMAP" id="MF_00149">
    <property type="entry name" value="DNA_mis_repair"/>
    <property type="match status" value="1"/>
</dbReference>
<evidence type="ECO:0000259" key="7">
    <source>
        <dbReference type="SMART" id="SM01340"/>
    </source>
</evidence>
<evidence type="ECO:0000313" key="8">
    <source>
        <dbReference type="EMBL" id="MBM7837729.1"/>
    </source>
</evidence>
<evidence type="ECO:0000256" key="4">
    <source>
        <dbReference type="HAMAP-Rule" id="MF_00149"/>
    </source>
</evidence>
<reference evidence="8" key="1">
    <citation type="submission" date="2021-01" db="EMBL/GenBank/DDBJ databases">
        <title>Genomic Encyclopedia of Type Strains, Phase IV (KMG-IV): sequencing the most valuable type-strain genomes for metagenomic binning, comparative biology and taxonomic classification.</title>
        <authorList>
            <person name="Goeker M."/>
        </authorList>
    </citation>
    <scope>NUCLEOTIDE SEQUENCE</scope>
    <source>
        <strain evidence="8">DSM 21943</strain>
    </source>
</reference>
<dbReference type="Gene3D" id="3.30.1540.20">
    <property type="entry name" value="MutL, C-terminal domain, dimerisation subdomain"/>
    <property type="match status" value="1"/>
</dbReference>
<evidence type="ECO:0000256" key="2">
    <source>
        <dbReference type="ARBA" id="ARBA00022763"/>
    </source>
</evidence>
<feature type="domain" description="MutL C-terminal dimerisation" evidence="6">
    <location>
        <begin position="444"/>
        <end position="586"/>
    </location>
</feature>
<dbReference type="RefSeq" id="WP_204464773.1">
    <property type="nucleotide sequence ID" value="NZ_JAFBCV010000002.1"/>
</dbReference>
<dbReference type="NCBIfam" id="NF000950">
    <property type="entry name" value="PRK00095.1-3"/>
    <property type="match status" value="1"/>
</dbReference>
<accession>A0ABS2STA9</accession>
<comment type="similarity">
    <text evidence="1 4">Belongs to the DNA mismatch repair MutL/HexB family.</text>
</comment>
<name>A0ABS2STA9_9BACI</name>
<dbReference type="Pfam" id="PF01119">
    <property type="entry name" value="DNA_mis_repair"/>
    <property type="match status" value="1"/>
</dbReference>
<dbReference type="InterPro" id="IPR042120">
    <property type="entry name" value="MutL_C_dimsub"/>
</dbReference>
<dbReference type="InterPro" id="IPR042121">
    <property type="entry name" value="MutL_C_regsub"/>
</dbReference>
<proteinExistence type="inferred from homology"/>
<keyword evidence="3 4" id="KW-0234">DNA repair</keyword>
<keyword evidence="2 4" id="KW-0227">DNA damage</keyword>
<comment type="function">
    <text evidence="4">This protein is involved in the repair of mismatches in DNA. It is required for dam-dependent methyl-directed DNA mismatch repair. May act as a 'molecular matchmaker', a protein that promotes the formation of a stable complex between two or more DNA-binding proteins in an ATP-dependent manner without itself being part of a final effector complex.</text>
</comment>
<evidence type="ECO:0000256" key="3">
    <source>
        <dbReference type="ARBA" id="ARBA00023204"/>
    </source>
</evidence>
<feature type="compositionally biased region" description="Basic and acidic residues" evidence="5">
    <location>
        <begin position="395"/>
        <end position="406"/>
    </location>
</feature>
<dbReference type="InterPro" id="IPR014721">
    <property type="entry name" value="Ribsml_uS5_D2-typ_fold_subgr"/>
</dbReference>